<protein>
    <recommendedName>
        <fullName evidence="10">Autoinducer 2 import system permease protein LsrD</fullName>
    </recommendedName>
</protein>
<proteinExistence type="predicted"/>
<evidence type="ECO:0000256" key="1">
    <source>
        <dbReference type="ARBA" id="ARBA00004651"/>
    </source>
</evidence>
<keyword evidence="8 11" id="KW-0472">Membrane</keyword>
<keyword evidence="13" id="KW-1185">Reference proteome</keyword>
<keyword evidence="3" id="KW-0813">Transport</keyword>
<evidence type="ECO:0000256" key="10">
    <source>
        <dbReference type="ARBA" id="ARBA00039381"/>
    </source>
</evidence>
<dbReference type="PANTHER" id="PTHR32196:SF71">
    <property type="entry name" value="AUTOINDUCER 2 IMPORT SYSTEM PERMEASE PROTEIN LSRD"/>
    <property type="match status" value="1"/>
</dbReference>
<dbReference type="EMBL" id="SZPQ01000003">
    <property type="protein sequence ID" value="TKI07884.1"/>
    <property type="molecule type" value="Genomic_DNA"/>
</dbReference>
<feature type="transmembrane region" description="Helical" evidence="11">
    <location>
        <begin position="165"/>
        <end position="186"/>
    </location>
</feature>
<dbReference type="Pfam" id="PF02653">
    <property type="entry name" value="BPD_transp_2"/>
    <property type="match status" value="1"/>
</dbReference>
<dbReference type="CDD" id="cd06579">
    <property type="entry name" value="TM_PBP1_transp_AraH_like"/>
    <property type="match status" value="1"/>
</dbReference>
<organism evidence="12 13">
    <name type="scientific">Martelella alba</name>
    <dbReference type="NCBI Taxonomy" id="2590451"/>
    <lineage>
        <taxon>Bacteria</taxon>
        <taxon>Pseudomonadati</taxon>
        <taxon>Pseudomonadota</taxon>
        <taxon>Alphaproteobacteria</taxon>
        <taxon>Hyphomicrobiales</taxon>
        <taxon>Aurantimonadaceae</taxon>
        <taxon>Martelella</taxon>
    </lineage>
</organism>
<evidence type="ECO:0000256" key="6">
    <source>
        <dbReference type="ARBA" id="ARBA00022692"/>
    </source>
</evidence>
<feature type="transmembrane region" description="Helical" evidence="11">
    <location>
        <begin position="76"/>
        <end position="94"/>
    </location>
</feature>
<comment type="caution">
    <text evidence="12">The sequence shown here is derived from an EMBL/GenBank/DDBJ whole genome shotgun (WGS) entry which is preliminary data.</text>
</comment>
<comment type="function">
    <text evidence="9">Part of the ABC transporter complex LsrABCD involved in autoinducer 2 (AI-2) import. Probably responsible for the translocation of the substrate across the membrane.</text>
</comment>
<dbReference type="PANTHER" id="PTHR32196">
    <property type="entry name" value="ABC TRANSPORTER PERMEASE PROTEIN YPHD-RELATED-RELATED"/>
    <property type="match status" value="1"/>
</dbReference>
<evidence type="ECO:0000256" key="8">
    <source>
        <dbReference type="ARBA" id="ARBA00023136"/>
    </source>
</evidence>
<gene>
    <name evidence="12" type="ORF">FCN80_05465</name>
</gene>
<evidence type="ECO:0000256" key="2">
    <source>
        <dbReference type="ARBA" id="ARBA00011262"/>
    </source>
</evidence>
<feature type="transmembrane region" description="Helical" evidence="11">
    <location>
        <begin position="100"/>
        <end position="120"/>
    </location>
</feature>
<name>A0ABY2SPL3_9HYPH</name>
<evidence type="ECO:0000256" key="3">
    <source>
        <dbReference type="ARBA" id="ARBA00022448"/>
    </source>
</evidence>
<dbReference type="InterPro" id="IPR001851">
    <property type="entry name" value="ABC_transp_permease"/>
</dbReference>
<evidence type="ECO:0000256" key="7">
    <source>
        <dbReference type="ARBA" id="ARBA00022989"/>
    </source>
</evidence>
<evidence type="ECO:0000256" key="5">
    <source>
        <dbReference type="ARBA" id="ARBA00022519"/>
    </source>
</evidence>
<evidence type="ECO:0000313" key="12">
    <source>
        <dbReference type="EMBL" id="TKI07884.1"/>
    </source>
</evidence>
<feature type="transmembrane region" description="Helical" evidence="11">
    <location>
        <begin position="127"/>
        <end position="145"/>
    </location>
</feature>
<accession>A0ABY2SPL3</accession>
<keyword evidence="4" id="KW-1003">Cell membrane</keyword>
<evidence type="ECO:0000313" key="13">
    <source>
        <dbReference type="Proteomes" id="UP000305202"/>
    </source>
</evidence>
<feature type="transmembrane region" description="Helical" evidence="11">
    <location>
        <begin position="272"/>
        <end position="291"/>
    </location>
</feature>
<dbReference type="Proteomes" id="UP000305202">
    <property type="component" value="Unassembled WGS sequence"/>
</dbReference>
<keyword evidence="6 11" id="KW-0812">Transmembrane</keyword>
<evidence type="ECO:0000256" key="9">
    <source>
        <dbReference type="ARBA" id="ARBA00025439"/>
    </source>
</evidence>
<feature type="transmembrane region" description="Helical" evidence="11">
    <location>
        <begin position="215"/>
        <end position="237"/>
    </location>
</feature>
<reference evidence="12 13" key="1">
    <citation type="submission" date="2019-04" db="EMBL/GenBank/DDBJ databases">
        <authorList>
            <person name="Li M."/>
            <person name="Gao C."/>
        </authorList>
    </citation>
    <scope>NUCLEOTIDE SEQUENCE [LARGE SCALE GENOMIC DNA]</scope>
    <source>
        <strain evidence="12 13">BGMRC 2031</strain>
    </source>
</reference>
<feature type="transmembrane region" description="Helical" evidence="11">
    <location>
        <begin position="41"/>
        <end position="64"/>
    </location>
</feature>
<dbReference type="RefSeq" id="WP_136988879.1">
    <property type="nucleotide sequence ID" value="NZ_SZPQ01000003.1"/>
</dbReference>
<evidence type="ECO:0000256" key="4">
    <source>
        <dbReference type="ARBA" id="ARBA00022475"/>
    </source>
</evidence>
<feature type="transmembrane region" description="Helical" evidence="11">
    <location>
        <begin position="16"/>
        <end position="35"/>
    </location>
</feature>
<keyword evidence="5" id="KW-0997">Cell inner membrane</keyword>
<evidence type="ECO:0000256" key="11">
    <source>
        <dbReference type="SAM" id="Phobius"/>
    </source>
</evidence>
<keyword evidence="7 11" id="KW-1133">Transmembrane helix</keyword>
<sequence length="321" mass="33225">MKFATIQTVRFIQGRPWIWACLGSLAVWIAAMVFAHGQGAMGILLISLQFATFYVLVALGQMLVISCGSGNIDLSVPGVMTLAAYVGLGVAHASNASIPLALLAVAGVGVGCGVFNLILIEGLKIPPMIATLASAFVTQSLAIAWSRGASPLPPAYLSDWVGMRLLRVPLLAIVIMALAAAIALWLKRTRTGRTLLATGQNIRAAQLTALPVRRALALAYIASALFAALCGLLLSSFVGGASLDLGQDYQLMSIACVILGGTSVSGGYATTLGVWCAAMLLVLTITMLNILQVSPGTRYLVTGLIIVAVLAMAKKQGGGTN</sequence>
<feature type="transmembrane region" description="Helical" evidence="11">
    <location>
        <begin position="297"/>
        <end position="313"/>
    </location>
</feature>
<comment type="subunit">
    <text evidence="2">The complex is composed of two ATP-binding proteins (LsrA), two transmembrane proteins (LsrC and LsrD) and a solute-binding protein (LsrB).</text>
</comment>
<comment type="subcellular location">
    <subcellularLocation>
        <location evidence="1">Cell membrane</location>
        <topology evidence="1">Multi-pass membrane protein</topology>
    </subcellularLocation>
</comment>